<accession>X6NLQ1</accession>
<comment type="caution">
    <text evidence="2">The sequence shown here is derived from an EMBL/GenBank/DDBJ whole genome shotgun (WGS) entry which is preliminary data.</text>
</comment>
<feature type="region of interest" description="Disordered" evidence="1">
    <location>
        <begin position="1"/>
        <end position="22"/>
    </location>
</feature>
<name>X6NLQ1_RETFI</name>
<dbReference type="EMBL" id="ASPP01007577">
    <property type="protein sequence ID" value="ETO26896.1"/>
    <property type="molecule type" value="Genomic_DNA"/>
</dbReference>
<keyword evidence="3" id="KW-1185">Reference proteome</keyword>
<sequence>MIPPKKHSTKMGGGKKKRPIGNEQPQQLIYDWQIKHIVFCGTTIMLVETVMRTNDTLELCGFKHLKENNKMMDDNSVHVCMCQQKKRNRGSFERHTKRENHKKNGQPKETMQRSKTQKDVVHANKHTISERALDSDLSDDENEDQDEKIEAVPIGQDRAQLAELGNTSHPNVIHRRHRNSDETDRYSGILKKAPDLKFQSDTLYQPKPKT</sequence>
<protein>
    <submittedName>
        <fullName evidence="2">Uncharacterized protein</fullName>
    </submittedName>
</protein>
<feature type="non-terminal residue" evidence="2">
    <location>
        <position position="210"/>
    </location>
</feature>
<organism evidence="2 3">
    <name type="scientific">Reticulomyxa filosa</name>
    <dbReference type="NCBI Taxonomy" id="46433"/>
    <lineage>
        <taxon>Eukaryota</taxon>
        <taxon>Sar</taxon>
        <taxon>Rhizaria</taxon>
        <taxon>Retaria</taxon>
        <taxon>Foraminifera</taxon>
        <taxon>Monothalamids</taxon>
        <taxon>Reticulomyxidae</taxon>
        <taxon>Reticulomyxa</taxon>
    </lineage>
</organism>
<evidence type="ECO:0000313" key="3">
    <source>
        <dbReference type="Proteomes" id="UP000023152"/>
    </source>
</evidence>
<feature type="region of interest" description="Disordered" evidence="1">
    <location>
        <begin position="86"/>
        <end position="210"/>
    </location>
</feature>
<evidence type="ECO:0000313" key="2">
    <source>
        <dbReference type="EMBL" id="ETO26896.1"/>
    </source>
</evidence>
<feature type="compositionally biased region" description="Basic residues" evidence="1">
    <location>
        <begin position="1"/>
        <end position="19"/>
    </location>
</feature>
<gene>
    <name evidence="2" type="ORF">RFI_10233</name>
</gene>
<proteinExistence type="predicted"/>
<feature type="compositionally biased region" description="Acidic residues" evidence="1">
    <location>
        <begin position="136"/>
        <end position="147"/>
    </location>
</feature>
<feature type="compositionally biased region" description="Basic and acidic residues" evidence="1">
    <location>
        <begin position="110"/>
        <end position="134"/>
    </location>
</feature>
<evidence type="ECO:0000256" key="1">
    <source>
        <dbReference type="SAM" id="MobiDB-lite"/>
    </source>
</evidence>
<reference evidence="2 3" key="1">
    <citation type="journal article" date="2013" name="Curr. Biol.">
        <title>The Genome of the Foraminiferan Reticulomyxa filosa.</title>
        <authorList>
            <person name="Glockner G."/>
            <person name="Hulsmann N."/>
            <person name="Schleicher M."/>
            <person name="Noegel A.A."/>
            <person name="Eichinger L."/>
            <person name="Gallinger C."/>
            <person name="Pawlowski J."/>
            <person name="Sierra R."/>
            <person name="Euteneuer U."/>
            <person name="Pillet L."/>
            <person name="Moustafa A."/>
            <person name="Platzer M."/>
            <person name="Groth M."/>
            <person name="Szafranski K."/>
            <person name="Schliwa M."/>
        </authorList>
    </citation>
    <scope>NUCLEOTIDE SEQUENCE [LARGE SCALE GENOMIC DNA]</scope>
</reference>
<dbReference type="AlphaFoldDB" id="X6NLQ1"/>
<dbReference type="Proteomes" id="UP000023152">
    <property type="component" value="Unassembled WGS sequence"/>
</dbReference>